<keyword evidence="6 13" id="KW-0547">Nucleotide-binding</keyword>
<feature type="transmembrane region" description="Helical" evidence="13">
    <location>
        <begin position="178"/>
        <end position="196"/>
    </location>
</feature>
<evidence type="ECO:0000256" key="1">
    <source>
        <dbReference type="ARBA" id="ARBA00004141"/>
    </source>
</evidence>
<feature type="transmembrane region" description="Helical" evidence="13">
    <location>
        <begin position="332"/>
        <end position="351"/>
    </location>
</feature>
<reference evidence="17" key="2">
    <citation type="journal article" date="2023" name="IMA Fungus">
        <title>Comparative genomic study of the Penicillium genus elucidates a diverse pangenome and 15 lateral gene transfer events.</title>
        <authorList>
            <person name="Petersen C."/>
            <person name="Sorensen T."/>
            <person name="Nielsen M.R."/>
            <person name="Sondergaard T.E."/>
            <person name="Sorensen J.L."/>
            <person name="Fitzpatrick D.A."/>
            <person name="Frisvad J.C."/>
            <person name="Nielsen K.L."/>
        </authorList>
    </citation>
    <scope>NUCLEOTIDE SEQUENCE</scope>
    <source>
        <strain evidence="17">IBT 29864</strain>
    </source>
</reference>
<keyword evidence="5 13" id="KW-0479">Metal-binding</keyword>
<evidence type="ECO:0000259" key="16">
    <source>
        <dbReference type="Pfam" id="PF12409"/>
    </source>
</evidence>
<dbReference type="InterPro" id="IPR059000">
    <property type="entry name" value="ATPase_P-type_domA"/>
</dbReference>
<evidence type="ECO:0000256" key="5">
    <source>
        <dbReference type="ARBA" id="ARBA00022723"/>
    </source>
</evidence>
<dbReference type="PANTHER" id="PTHR45630:SF8">
    <property type="entry name" value="CATION-TRANSPORTING ATPASE"/>
    <property type="match status" value="1"/>
</dbReference>
<dbReference type="Gene3D" id="3.40.1110.10">
    <property type="entry name" value="Calcium-transporting ATPase, cytoplasmic domain N"/>
    <property type="match status" value="1"/>
</dbReference>
<dbReference type="SFLD" id="SFLDS00003">
    <property type="entry name" value="Haloacid_Dehalogenase"/>
    <property type="match status" value="1"/>
</dbReference>
<keyword evidence="9 13" id="KW-1278">Translocase</keyword>
<keyword evidence="18" id="KW-1185">Reference proteome</keyword>
<keyword evidence="8 13" id="KW-0460">Magnesium</keyword>
<evidence type="ECO:0000256" key="12">
    <source>
        <dbReference type="ARBA" id="ARBA00049360"/>
    </source>
</evidence>
<evidence type="ECO:0000256" key="13">
    <source>
        <dbReference type="RuleBase" id="RU362082"/>
    </source>
</evidence>
<keyword evidence="4 13" id="KW-0812">Transmembrane</keyword>
<comment type="caution">
    <text evidence="17">The sequence shown here is derived from an EMBL/GenBank/DDBJ whole genome shotgun (WGS) entry which is preliminary data.</text>
</comment>
<feature type="domain" description="P-type ATPase A" evidence="15">
    <location>
        <begin position="395"/>
        <end position="524"/>
    </location>
</feature>
<dbReference type="NCBIfam" id="TIGR01494">
    <property type="entry name" value="ATPase_P-type"/>
    <property type="match status" value="2"/>
</dbReference>
<dbReference type="SUPFAM" id="SSF81653">
    <property type="entry name" value="Calcium ATPase, transduction domain A"/>
    <property type="match status" value="1"/>
</dbReference>
<dbReference type="InterPro" id="IPR001757">
    <property type="entry name" value="P_typ_ATPase"/>
</dbReference>
<dbReference type="FunFam" id="1.20.1110.10:FF:000032">
    <property type="entry name" value="Cation-transporting ATPase"/>
    <property type="match status" value="1"/>
</dbReference>
<comment type="catalytic activity">
    <reaction evidence="12 13">
        <text>ATP + H2O = ADP + phosphate + H(+)</text>
        <dbReference type="Rhea" id="RHEA:13065"/>
        <dbReference type="ChEBI" id="CHEBI:15377"/>
        <dbReference type="ChEBI" id="CHEBI:15378"/>
        <dbReference type="ChEBI" id="CHEBI:30616"/>
        <dbReference type="ChEBI" id="CHEBI:43474"/>
        <dbReference type="ChEBI" id="CHEBI:456216"/>
    </reaction>
</comment>
<evidence type="ECO:0000313" key="18">
    <source>
        <dbReference type="Proteomes" id="UP001147782"/>
    </source>
</evidence>
<dbReference type="InterPro" id="IPR036412">
    <property type="entry name" value="HAD-like_sf"/>
</dbReference>
<evidence type="ECO:0000256" key="6">
    <source>
        <dbReference type="ARBA" id="ARBA00022741"/>
    </source>
</evidence>
<dbReference type="GO" id="GO:0015662">
    <property type="term" value="F:P-type ion transporter activity"/>
    <property type="evidence" value="ECO:0007669"/>
    <property type="project" value="InterPro"/>
</dbReference>
<keyword evidence="11 13" id="KW-0472">Membrane</keyword>
<evidence type="ECO:0000313" key="17">
    <source>
        <dbReference type="EMBL" id="KAJ5364674.1"/>
    </source>
</evidence>
<keyword evidence="3" id="KW-0597">Phosphoprotein</keyword>
<reference evidence="17" key="1">
    <citation type="submission" date="2022-11" db="EMBL/GenBank/DDBJ databases">
        <authorList>
            <person name="Petersen C."/>
        </authorList>
    </citation>
    <scope>NUCLEOTIDE SEQUENCE</scope>
    <source>
        <strain evidence="17">IBT 29864</strain>
    </source>
</reference>
<evidence type="ECO:0000256" key="11">
    <source>
        <dbReference type="ARBA" id="ARBA00023136"/>
    </source>
</evidence>
<evidence type="ECO:0000256" key="14">
    <source>
        <dbReference type="SAM" id="MobiDB-lite"/>
    </source>
</evidence>
<accession>A0A9W9V1W6</accession>
<dbReference type="InterPro" id="IPR044492">
    <property type="entry name" value="P_typ_ATPase_HD_dom"/>
</dbReference>
<dbReference type="SFLD" id="SFLDG00002">
    <property type="entry name" value="C1.7:_P-type_atpase_like"/>
    <property type="match status" value="1"/>
</dbReference>
<dbReference type="SFLD" id="SFLDF00027">
    <property type="entry name" value="p-type_atpase"/>
    <property type="match status" value="1"/>
</dbReference>
<comment type="subcellular location">
    <subcellularLocation>
        <location evidence="1 13">Membrane</location>
        <topology evidence="1 13">Multi-pass membrane protein</topology>
    </subcellularLocation>
</comment>
<dbReference type="OrthoDB" id="48943at2759"/>
<dbReference type="CDD" id="cd07542">
    <property type="entry name" value="P-type_ATPase_cation"/>
    <property type="match status" value="1"/>
</dbReference>
<dbReference type="PANTHER" id="PTHR45630">
    <property type="entry name" value="CATION-TRANSPORTING ATPASE-RELATED"/>
    <property type="match status" value="1"/>
</dbReference>
<feature type="region of interest" description="Disordered" evidence="14">
    <location>
        <begin position="1"/>
        <end position="27"/>
    </location>
</feature>
<dbReference type="GO" id="GO:0046872">
    <property type="term" value="F:metal ion binding"/>
    <property type="evidence" value="ECO:0007669"/>
    <property type="project" value="UniProtKB-UniRule"/>
</dbReference>
<feature type="transmembrane region" description="Helical" evidence="13">
    <location>
        <begin position="1261"/>
        <end position="1283"/>
    </location>
</feature>
<dbReference type="SUPFAM" id="SSF81660">
    <property type="entry name" value="Metal cation-transporting ATPase, ATP-binding domain N"/>
    <property type="match status" value="1"/>
</dbReference>
<feature type="transmembrane region" description="Helical" evidence="13">
    <location>
        <begin position="1193"/>
        <end position="1211"/>
    </location>
</feature>
<protein>
    <recommendedName>
        <fullName evidence="13">Cation-transporting ATPase</fullName>
        <ecNumber evidence="13">7.2.2.-</ecNumber>
    </recommendedName>
</protein>
<dbReference type="Pfam" id="PF00122">
    <property type="entry name" value="E1-E2_ATPase"/>
    <property type="match status" value="1"/>
</dbReference>
<dbReference type="GO" id="GO:0005524">
    <property type="term" value="F:ATP binding"/>
    <property type="evidence" value="ECO:0007669"/>
    <property type="project" value="UniProtKB-UniRule"/>
</dbReference>
<keyword evidence="10 13" id="KW-1133">Transmembrane helix</keyword>
<gene>
    <name evidence="17" type="ORF">N7496_010387</name>
</gene>
<dbReference type="InterPro" id="IPR006544">
    <property type="entry name" value="P-type_TPase_V"/>
</dbReference>
<dbReference type="InterPro" id="IPR047819">
    <property type="entry name" value="P5A-ATPase_N"/>
</dbReference>
<feature type="transmembrane region" description="Helical" evidence="13">
    <location>
        <begin position="357"/>
        <end position="377"/>
    </location>
</feature>
<keyword evidence="7 13" id="KW-0067">ATP-binding</keyword>
<dbReference type="Gene3D" id="1.20.1110.10">
    <property type="entry name" value="Calcium-transporting ATPase, transmembrane domain"/>
    <property type="match status" value="1"/>
</dbReference>
<feature type="transmembrane region" description="Helical" evidence="13">
    <location>
        <begin position="577"/>
        <end position="598"/>
    </location>
</feature>
<dbReference type="Proteomes" id="UP001147782">
    <property type="component" value="Unassembled WGS sequence"/>
</dbReference>
<dbReference type="FunFam" id="3.40.50.1000:FF:000068">
    <property type="entry name" value="Cation-transporting ATPase"/>
    <property type="match status" value="1"/>
</dbReference>
<dbReference type="GO" id="GO:0019829">
    <property type="term" value="F:ATPase-coupled monoatomic cation transmembrane transporter activity"/>
    <property type="evidence" value="ECO:0007669"/>
    <property type="project" value="UniProtKB-UniRule"/>
</dbReference>
<proteinExistence type="inferred from homology"/>
<evidence type="ECO:0000256" key="2">
    <source>
        <dbReference type="ARBA" id="ARBA00006000"/>
    </source>
</evidence>
<name>A0A9W9V1W6_9EURO</name>
<dbReference type="GO" id="GO:0016887">
    <property type="term" value="F:ATP hydrolysis activity"/>
    <property type="evidence" value="ECO:0007669"/>
    <property type="project" value="InterPro"/>
</dbReference>
<evidence type="ECO:0000256" key="3">
    <source>
        <dbReference type="ARBA" id="ARBA00022553"/>
    </source>
</evidence>
<dbReference type="FunFam" id="3.40.1110.10:FF:000057">
    <property type="entry name" value="Cation-transporting ATPase"/>
    <property type="match status" value="1"/>
</dbReference>
<dbReference type="PROSITE" id="PS00154">
    <property type="entry name" value="ATPASE_E1_E2"/>
    <property type="match status" value="1"/>
</dbReference>
<dbReference type="SUPFAM" id="SSF81665">
    <property type="entry name" value="Calcium ATPase, transmembrane domain M"/>
    <property type="match status" value="1"/>
</dbReference>
<dbReference type="SUPFAM" id="SSF56784">
    <property type="entry name" value="HAD-like"/>
    <property type="match status" value="1"/>
</dbReference>
<dbReference type="InterPro" id="IPR023299">
    <property type="entry name" value="ATPase_P-typ_cyto_dom_N"/>
</dbReference>
<feature type="transmembrane region" description="Helical" evidence="13">
    <location>
        <begin position="541"/>
        <end position="565"/>
    </location>
</feature>
<dbReference type="EMBL" id="JAPZBS010000008">
    <property type="protein sequence ID" value="KAJ5364674.1"/>
    <property type="molecule type" value="Genomic_DNA"/>
</dbReference>
<dbReference type="InterPro" id="IPR008250">
    <property type="entry name" value="ATPase_P-typ_transduc_dom_A_sf"/>
</dbReference>
<feature type="transmembrane region" description="Helical" evidence="13">
    <location>
        <begin position="1146"/>
        <end position="1165"/>
    </location>
</feature>
<dbReference type="NCBIfam" id="TIGR01657">
    <property type="entry name" value="P-ATPase-V"/>
    <property type="match status" value="1"/>
</dbReference>
<dbReference type="PRINTS" id="PR00119">
    <property type="entry name" value="CATATPASE"/>
</dbReference>
<evidence type="ECO:0000256" key="4">
    <source>
        <dbReference type="ARBA" id="ARBA00022692"/>
    </source>
</evidence>
<dbReference type="InterPro" id="IPR047821">
    <property type="entry name" value="P5B-type_ATPase"/>
</dbReference>
<dbReference type="InterPro" id="IPR023214">
    <property type="entry name" value="HAD_sf"/>
</dbReference>
<evidence type="ECO:0000259" key="15">
    <source>
        <dbReference type="Pfam" id="PF00122"/>
    </source>
</evidence>
<dbReference type="PROSITE" id="PS01229">
    <property type="entry name" value="COF_2"/>
    <property type="match status" value="1"/>
</dbReference>
<evidence type="ECO:0000256" key="8">
    <source>
        <dbReference type="ARBA" id="ARBA00022842"/>
    </source>
</evidence>
<dbReference type="RefSeq" id="XP_056552300.1">
    <property type="nucleotide sequence ID" value="XM_056703300.1"/>
</dbReference>
<dbReference type="Gene3D" id="2.70.150.10">
    <property type="entry name" value="Calcium-transporting ATPase, cytoplasmic transduction domain A"/>
    <property type="match status" value="1"/>
</dbReference>
<dbReference type="GO" id="GO:0016020">
    <property type="term" value="C:membrane"/>
    <property type="evidence" value="ECO:0007669"/>
    <property type="project" value="UniProtKB-SubCell"/>
</dbReference>
<comment type="similarity">
    <text evidence="2 13">Belongs to the cation transport ATPase (P-type) (TC 3.A.3) family. Type V subfamily.</text>
</comment>
<dbReference type="GeneID" id="81442479"/>
<dbReference type="EC" id="7.2.2.-" evidence="13"/>
<evidence type="ECO:0000256" key="9">
    <source>
        <dbReference type="ARBA" id="ARBA00022967"/>
    </source>
</evidence>
<feature type="transmembrane region" description="Helical" evidence="13">
    <location>
        <begin position="1070"/>
        <end position="1088"/>
    </location>
</feature>
<evidence type="ECO:0000256" key="7">
    <source>
        <dbReference type="ARBA" id="ARBA00022840"/>
    </source>
</evidence>
<sequence length="1317" mass="147223">MASPPQSPMGTGPMDLSMPRPSRRRDSLRSRFVSVVSDVEMARNEVFDGPISESIPSSVVSFSHRRARAGSTVSFTYFQDEEVFAEWSNEDAVDVDSDLEVASPDGLDGADLESHRGSFVSKRLSRDSVEHPLLSRYLSASSYGRDRRTGGRLNQKVYIASEDLTAVFAGFSTSPTGYAVYLTLCILTGGLAYLLFRWLPRWRVRLIGKATQLAKCQWIAIEDQWNQFTIHKIDNQSYGRPLSTVFVDPPGHVYDEDTDPTMVNLRFLDYRHMRFCYHPLEDKFALISGWKDPSWTNAKVMRGGLDADERDSREQIFGQNVIDIQQKTVPQLLVDEAFHPFYMFQVASLLLWSMDEYYYYAVCIFLISVFSIGTTVLETRSTMRRLREISLFDCDVRVLRNGFWRSVSSQDLVPGDVFEFSDPSLNQVPCDCILLSGDCIVNESMLTGESVPVSKIPLTDEALKYLDLSAPSIHPNVAKHFLFSGTKVIRARRPQNVDDDEAVALAVVVRTGFLTTKGALVRSMLFPKPSGFKFYRDSFRYIAVMGVVALLGFIASFINFVRLGLAWHLIIVRALDLITIVVPPALPATLTIGTNFALSRLKKQSIFCISPQKVNVGGKLDVVCFDKTGTLTEDGLDVLGARTVGENHRFSELLSETSSGILTPPPNANSPFDLEKQRKIIYTMATCHSLRVVDGELLGDPLDVKMFQFTGWSYEEGGGHPSEQTSPKFDNIVPSVAKPPVTHGGDSQPNGPNIPVELGVLRNFEFVSHLRRASVVVRQFGDNGVNFFVKGAPESIKDICIPESLPSDYDELLNYYTHKGYRVIACATRYERKLSWMKVQKLTRTEAESNLEFAGFIIFENKLKSTTTQVISELNQAGIRNVMCTGDNILTAVSVARECKMIGPSEQCFIPHFVEEPGLVTKTSLCWESVDDPDLTLDPRTLLPTETTSETDVSIPGIALNERNYCIAVTGDVFRWMIDFENEDVLNRMLVIGKVFARMSPDEKHELVEKLQSIDYCCGFCGDGANDCGALKAADVGISLSDAEASVAAPFTSRQFDISCVPKLIREGRAALVTSFCCFKFMSLYSAIQFSTVSFLYTSGSNLGDFQFLFIDLALIMPIAIFMGWTGPYPTLSRKRPTADLVSRKVLTPLLGQIILVVLGQLAIFKTVQLQPWYLPPQLDVEKSNIVNSQNTALFLFSCFQYILTSVVLSVGPPFRQPMTQNAPYLCTIIIDLGIAGYMLFRPSEWVTSVMELTFMSDGFRSWVVALALGAFAIALTAEMIAFPRLARIIGHIRARLQPNYRKKRRQYKVLLEQMRL</sequence>
<organism evidence="17 18">
    <name type="scientific">Penicillium cataractarum</name>
    <dbReference type="NCBI Taxonomy" id="2100454"/>
    <lineage>
        <taxon>Eukaryota</taxon>
        <taxon>Fungi</taxon>
        <taxon>Dikarya</taxon>
        <taxon>Ascomycota</taxon>
        <taxon>Pezizomycotina</taxon>
        <taxon>Eurotiomycetes</taxon>
        <taxon>Eurotiomycetidae</taxon>
        <taxon>Eurotiales</taxon>
        <taxon>Aspergillaceae</taxon>
        <taxon>Penicillium</taxon>
    </lineage>
</organism>
<dbReference type="Gene3D" id="3.40.50.1000">
    <property type="entry name" value="HAD superfamily/HAD-like"/>
    <property type="match status" value="1"/>
</dbReference>
<dbReference type="InterPro" id="IPR018303">
    <property type="entry name" value="ATPase_P-typ_P_site"/>
</dbReference>
<dbReference type="Pfam" id="PF12409">
    <property type="entry name" value="P5-ATPase"/>
    <property type="match status" value="1"/>
</dbReference>
<dbReference type="FunFam" id="2.70.150.10:FF:000119">
    <property type="entry name" value="Cation-transporting ATPase"/>
    <property type="match status" value="1"/>
</dbReference>
<feature type="transmembrane region" description="Helical" evidence="13">
    <location>
        <begin position="1108"/>
        <end position="1125"/>
    </location>
</feature>
<feature type="domain" description="P5B-type ATPase N-terminal" evidence="16">
    <location>
        <begin position="162"/>
        <end position="278"/>
    </location>
</feature>
<feature type="transmembrane region" description="Helical" evidence="13">
    <location>
        <begin position="1223"/>
        <end position="1241"/>
    </location>
</feature>
<evidence type="ECO:0000256" key="10">
    <source>
        <dbReference type="ARBA" id="ARBA00022989"/>
    </source>
</evidence>
<dbReference type="GO" id="GO:0006874">
    <property type="term" value="P:intracellular calcium ion homeostasis"/>
    <property type="evidence" value="ECO:0007669"/>
    <property type="project" value="TreeGrafter"/>
</dbReference>
<dbReference type="InterPro" id="IPR023298">
    <property type="entry name" value="ATPase_P-typ_TM_dom_sf"/>
</dbReference>